<keyword evidence="5 8" id="KW-0238">DNA-binding</keyword>
<dbReference type="SMART" id="SM00862">
    <property type="entry name" value="Trans_reg_C"/>
    <property type="match status" value="1"/>
</dbReference>
<dbReference type="CDD" id="cd00383">
    <property type="entry name" value="trans_reg_C"/>
    <property type="match status" value="1"/>
</dbReference>
<dbReference type="InterPro" id="IPR016032">
    <property type="entry name" value="Sig_transdc_resp-reg_C-effctor"/>
</dbReference>
<dbReference type="GO" id="GO:0006355">
    <property type="term" value="P:regulation of DNA-templated transcription"/>
    <property type="evidence" value="ECO:0007669"/>
    <property type="project" value="InterPro"/>
</dbReference>
<dbReference type="eggNOG" id="COG0745">
    <property type="taxonomic scope" value="Bacteria"/>
</dbReference>
<evidence type="ECO:0000256" key="2">
    <source>
        <dbReference type="ARBA" id="ARBA00022553"/>
    </source>
</evidence>
<keyword evidence="6" id="KW-0804">Transcription</keyword>
<dbReference type="Pfam" id="PF00486">
    <property type="entry name" value="Trans_reg_C"/>
    <property type="match status" value="1"/>
</dbReference>
<dbReference type="SMART" id="SM00448">
    <property type="entry name" value="REC"/>
    <property type="match status" value="1"/>
</dbReference>
<dbReference type="SUPFAM" id="SSF52172">
    <property type="entry name" value="CheY-like"/>
    <property type="match status" value="1"/>
</dbReference>
<dbReference type="STRING" id="1042163.BRLA_c007070"/>
<dbReference type="FunFam" id="1.10.10.10:FF:000018">
    <property type="entry name" value="DNA-binding response regulator ResD"/>
    <property type="match status" value="1"/>
</dbReference>
<evidence type="ECO:0000256" key="5">
    <source>
        <dbReference type="ARBA" id="ARBA00023125"/>
    </source>
</evidence>
<dbReference type="FunFam" id="3.40.50.2300:FF:000001">
    <property type="entry name" value="DNA-binding response regulator PhoB"/>
    <property type="match status" value="1"/>
</dbReference>
<keyword evidence="12" id="KW-1185">Reference proteome</keyword>
<dbReference type="PROSITE" id="PS51755">
    <property type="entry name" value="OMPR_PHOB"/>
    <property type="match status" value="1"/>
</dbReference>
<dbReference type="EMBL" id="CP007806">
    <property type="protein sequence ID" value="AIG25065.1"/>
    <property type="molecule type" value="Genomic_DNA"/>
</dbReference>
<keyword evidence="3" id="KW-0902">Two-component regulatory system</keyword>
<dbReference type="InterPro" id="IPR036388">
    <property type="entry name" value="WH-like_DNA-bd_sf"/>
</dbReference>
<evidence type="ECO:0000256" key="6">
    <source>
        <dbReference type="ARBA" id="ARBA00023163"/>
    </source>
</evidence>
<dbReference type="PANTHER" id="PTHR48111:SF40">
    <property type="entry name" value="PHOSPHATE REGULON TRANSCRIPTIONAL REGULATORY PROTEIN PHOB"/>
    <property type="match status" value="1"/>
</dbReference>
<dbReference type="InterPro" id="IPR001867">
    <property type="entry name" value="OmpR/PhoB-type_DNA-bd"/>
</dbReference>
<feature type="DNA-binding region" description="OmpR/PhoB-type" evidence="8">
    <location>
        <begin position="143"/>
        <end position="238"/>
    </location>
</feature>
<evidence type="ECO:0000259" key="9">
    <source>
        <dbReference type="PROSITE" id="PS50110"/>
    </source>
</evidence>
<dbReference type="PROSITE" id="PS50110">
    <property type="entry name" value="RESPONSE_REGULATORY"/>
    <property type="match status" value="1"/>
</dbReference>
<organism evidence="11 12">
    <name type="scientific">Brevibacillus laterosporus LMG 15441</name>
    <dbReference type="NCBI Taxonomy" id="1042163"/>
    <lineage>
        <taxon>Bacteria</taxon>
        <taxon>Bacillati</taxon>
        <taxon>Bacillota</taxon>
        <taxon>Bacilli</taxon>
        <taxon>Bacillales</taxon>
        <taxon>Paenibacillaceae</taxon>
        <taxon>Brevibacillus</taxon>
    </lineage>
</organism>
<evidence type="ECO:0000256" key="3">
    <source>
        <dbReference type="ARBA" id="ARBA00023012"/>
    </source>
</evidence>
<dbReference type="Proteomes" id="UP000005850">
    <property type="component" value="Chromosome"/>
</dbReference>
<dbReference type="Pfam" id="PF00072">
    <property type="entry name" value="Response_reg"/>
    <property type="match status" value="1"/>
</dbReference>
<evidence type="ECO:0000256" key="8">
    <source>
        <dbReference type="PROSITE-ProRule" id="PRU01091"/>
    </source>
</evidence>
<dbReference type="Gene3D" id="6.10.250.690">
    <property type="match status" value="1"/>
</dbReference>
<dbReference type="HOGENOM" id="CLU_000445_30_4_9"/>
<feature type="domain" description="OmpR/PhoB-type" evidence="10">
    <location>
        <begin position="143"/>
        <end position="238"/>
    </location>
</feature>
<keyword evidence="4" id="KW-0805">Transcription regulation</keyword>
<dbReference type="InterPro" id="IPR011006">
    <property type="entry name" value="CheY-like_superfamily"/>
</dbReference>
<dbReference type="CDD" id="cd17574">
    <property type="entry name" value="REC_OmpR"/>
    <property type="match status" value="1"/>
</dbReference>
<evidence type="ECO:0000313" key="11">
    <source>
        <dbReference type="EMBL" id="AIG25065.1"/>
    </source>
</evidence>
<dbReference type="RefSeq" id="WP_003335443.1">
    <property type="nucleotide sequence ID" value="NZ_CP007806.1"/>
</dbReference>
<sequence>MKDHIFVVDDNQEIVDLLQDILENEGFDVSHANSGEEALAKLDSGLTPNLILLDIMMPHMSGYELCAQIRREREMPIIFLSAKGKPVDKVVGLEIGADDYITKPFDTEELLARIRAHLRRYDRLRKLTAQNEQLDKEAGNSALTILKFKGLEIHKETYSVYVGENKIDLSTKEFQLLTFLAENPGIVFTREQIYDRVWGYGYGSLNTVTVHIKNLREKLETERTFIKTQWGTGYVFIGERI</sequence>
<evidence type="ECO:0000259" key="10">
    <source>
        <dbReference type="PROSITE" id="PS51755"/>
    </source>
</evidence>
<dbReference type="Gene3D" id="1.10.10.10">
    <property type="entry name" value="Winged helix-like DNA-binding domain superfamily/Winged helix DNA-binding domain"/>
    <property type="match status" value="1"/>
</dbReference>
<keyword evidence="2 7" id="KW-0597">Phosphoprotein</keyword>
<gene>
    <name evidence="11" type="primary">yycF_3</name>
    <name evidence="11" type="ORF">BRLA_c007070</name>
</gene>
<evidence type="ECO:0000256" key="7">
    <source>
        <dbReference type="PROSITE-ProRule" id="PRU00169"/>
    </source>
</evidence>
<accession>A0A075R633</accession>
<dbReference type="GO" id="GO:0000976">
    <property type="term" value="F:transcription cis-regulatory region binding"/>
    <property type="evidence" value="ECO:0007669"/>
    <property type="project" value="TreeGrafter"/>
</dbReference>
<proteinExistence type="predicted"/>
<dbReference type="AlphaFoldDB" id="A0A075R633"/>
<dbReference type="GO" id="GO:0000156">
    <property type="term" value="F:phosphorelay response regulator activity"/>
    <property type="evidence" value="ECO:0007669"/>
    <property type="project" value="TreeGrafter"/>
</dbReference>
<evidence type="ECO:0000256" key="4">
    <source>
        <dbReference type="ARBA" id="ARBA00023015"/>
    </source>
</evidence>
<evidence type="ECO:0000256" key="1">
    <source>
        <dbReference type="ARBA" id="ARBA00004496"/>
    </source>
</evidence>
<comment type="subcellular location">
    <subcellularLocation>
        <location evidence="1">Cytoplasm</location>
    </subcellularLocation>
</comment>
<dbReference type="PANTHER" id="PTHR48111">
    <property type="entry name" value="REGULATOR OF RPOS"/>
    <property type="match status" value="1"/>
</dbReference>
<feature type="modified residue" description="4-aspartylphosphate" evidence="7">
    <location>
        <position position="54"/>
    </location>
</feature>
<dbReference type="GO" id="GO:0005829">
    <property type="term" value="C:cytosol"/>
    <property type="evidence" value="ECO:0007669"/>
    <property type="project" value="TreeGrafter"/>
</dbReference>
<dbReference type="Gene3D" id="3.40.50.2300">
    <property type="match status" value="1"/>
</dbReference>
<protein>
    <submittedName>
        <fullName evidence="11">Transcriptional regulatory protein YycF</fullName>
    </submittedName>
</protein>
<dbReference type="InterPro" id="IPR039420">
    <property type="entry name" value="WalR-like"/>
</dbReference>
<dbReference type="GO" id="GO:0032993">
    <property type="term" value="C:protein-DNA complex"/>
    <property type="evidence" value="ECO:0007669"/>
    <property type="project" value="TreeGrafter"/>
</dbReference>
<dbReference type="SUPFAM" id="SSF46894">
    <property type="entry name" value="C-terminal effector domain of the bipartite response regulators"/>
    <property type="match status" value="1"/>
</dbReference>
<evidence type="ECO:0000313" key="12">
    <source>
        <dbReference type="Proteomes" id="UP000005850"/>
    </source>
</evidence>
<dbReference type="KEGG" id="blr:BRLA_c007070"/>
<feature type="domain" description="Response regulatory" evidence="9">
    <location>
        <begin position="4"/>
        <end position="118"/>
    </location>
</feature>
<dbReference type="InterPro" id="IPR001789">
    <property type="entry name" value="Sig_transdc_resp-reg_receiver"/>
</dbReference>
<reference evidence="11 12" key="1">
    <citation type="journal article" date="2011" name="J. Bacteriol.">
        <title>Genome sequence of Brevibacillus laterosporus LMG 15441, a pathogen of invertebrates.</title>
        <authorList>
            <person name="Djukic M."/>
            <person name="Poehlein A."/>
            <person name="Thurmer A."/>
            <person name="Daniel R."/>
        </authorList>
    </citation>
    <scope>NUCLEOTIDE SEQUENCE [LARGE SCALE GENOMIC DNA]</scope>
    <source>
        <strain evidence="11 12">LMG 15441</strain>
    </source>
</reference>
<name>A0A075R633_BRELA</name>